<feature type="compositionally biased region" description="Low complexity" evidence="1">
    <location>
        <begin position="136"/>
        <end position="152"/>
    </location>
</feature>
<sequence length="327" mass="35137">MTGPSGTTRPGTSSPVRLTRLRCGIHTARPSGPLKPTGFRAELPRPGDPRKTGLRRFIRRTGDGTGLMTGPSGTTRPGTGSPGRLTRPREGIDAARPSGALKPTGFGAGVPRPGEPRRIRLRRFVRRTDDGTGLMTGPSGTTRPGTGSPGRLTRPREGIDAARPSGLLKPTGFRAGVPRPGDPRKTGLRRFVRLERSVRHRRGSGRPGGGVSRFLRSDRGRSVRRRCGKVRLPRSDRDRRGRLFGGVGGRLRIRVGNGRCPGQGDDTGSRFRRGLRAVVGPLGAVGRLRRGRPVGAVQVQRLIRHGPRSTPPCTSRARRGSARAIRA</sequence>
<feature type="compositionally biased region" description="Basic and acidic residues" evidence="1">
    <location>
        <begin position="42"/>
        <end position="51"/>
    </location>
</feature>
<proteinExistence type="predicted"/>
<feature type="region of interest" description="Disordered" evidence="1">
    <location>
        <begin position="129"/>
        <end position="186"/>
    </location>
</feature>
<name>A0A0M5J2H6_STRPR</name>
<evidence type="ECO:0000256" key="1">
    <source>
        <dbReference type="SAM" id="MobiDB-lite"/>
    </source>
</evidence>
<gene>
    <name evidence="2" type="ORF">SPRI_5750</name>
</gene>
<dbReference type="KEGG" id="spri:SPRI_5750"/>
<dbReference type="Proteomes" id="UP000060513">
    <property type="component" value="Chromosome"/>
</dbReference>
<protein>
    <submittedName>
        <fullName evidence="2">Uncharacterized protein</fullName>
    </submittedName>
</protein>
<feature type="region of interest" description="Disordered" evidence="1">
    <location>
        <begin position="305"/>
        <end position="327"/>
    </location>
</feature>
<evidence type="ECO:0000313" key="2">
    <source>
        <dbReference type="EMBL" id="ALC24056.1"/>
    </source>
</evidence>
<organism evidence="2">
    <name type="scientific">Streptomyces pristinaespiralis</name>
    <dbReference type="NCBI Taxonomy" id="38300"/>
    <lineage>
        <taxon>Bacteria</taxon>
        <taxon>Bacillati</taxon>
        <taxon>Actinomycetota</taxon>
        <taxon>Actinomycetes</taxon>
        <taxon>Kitasatosporales</taxon>
        <taxon>Streptomycetaceae</taxon>
        <taxon>Streptomyces</taxon>
    </lineage>
</organism>
<dbReference type="EMBL" id="CP011340">
    <property type="protein sequence ID" value="ALC24056.1"/>
    <property type="molecule type" value="Genomic_DNA"/>
</dbReference>
<feature type="region of interest" description="Disordered" evidence="1">
    <location>
        <begin position="25"/>
        <end position="116"/>
    </location>
</feature>
<reference evidence="2 3" key="1">
    <citation type="submission" date="2015-08" db="EMBL/GenBank/DDBJ databases">
        <title>Genome sequence of the pristinamycin over-producing bacterium Streptomyces pristinaespiralis HCCB10218.</title>
        <authorList>
            <person name="Tian J."/>
            <person name="Yang J."/>
            <person name="Li L."/>
            <person name="Ruan L."/>
            <person name="Wei W."/>
            <person name="Zheng G."/>
            <person name="Wei Z."/>
            <person name="Yang S."/>
            <person name="Ge M."/>
            <person name="Jiang W."/>
            <person name="Lu Y."/>
        </authorList>
    </citation>
    <scope>NUCLEOTIDE SEQUENCE [LARGE SCALE GENOMIC DNA]</scope>
    <source>
        <strain evidence="2 3">HCCB 10218</strain>
    </source>
</reference>
<feature type="compositionally biased region" description="Basic residues" evidence="1">
    <location>
        <begin position="316"/>
        <end position="327"/>
    </location>
</feature>
<feature type="compositionally biased region" description="Low complexity" evidence="1">
    <location>
        <begin position="69"/>
        <end position="85"/>
    </location>
</feature>
<dbReference type="PATRIC" id="fig|38300.4.peg.6024"/>
<evidence type="ECO:0000313" key="3">
    <source>
        <dbReference type="Proteomes" id="UP000060513"/>
    </source>
</evidence>
<dbReference type="AlphaFoldDB" id="A0A0M5J2H6"/>
<accession>A0A0M5J2H6</accession>